<evidence type="ECO:0000259" key="4">
    <source>
        <dbReference type="Pfam" id="PF00891"/>
    </source>
</evidence>
<feature type="domain" description="O-methyltransferase C-terminal" evidence="4">
    <location>
        <begin position="136"/>
        <end position="322"/>
    </location>
</feature>
<dbReference type="GO" id="GO:0008171">
    <property type="term" value="F:O-methyltransferase activity"/>
    <property type="evidence" value="ECO:0007669"/>
    <property type="project" value="InterPro"/>
</dbReference>
<dbReference type="SUPFAM" id="SSF53335">
    <property type="entry name" value="S-adenosyl-L-methionine-dependent methyltransferases"/>
    <property type="match status" value="1"/>
</dbReference>
<dbReference type="EMBL" id="JAVFKY010000001">
    <property type="protein sequence ID" value="KAK5581783.1"/>
    <property type="molecule type" value="Genomic_DNA"/>
</dbReference>
<dbReference type="InterPro" id="IPR029063">
    <property type="entry name" value="SAM-dependent_MTases_sf"/>
</dbReference>
<keyword evidence="2" id="KW-0808">Transferase</keyword>
<evidence type="ECO:0000256" key="2">
    <source>
        <dbReference type="ARBA" id="ARBA00022679"/>
    </source>
</evidence>
<comment type="caution">
    <text evidence="5">The sequence shown here is derived from an EMBL/GenBank/DDBJ whole genome shotgun (WGS) entry which is preliminary data.</text>
</comment>
<keyword evidence="6" id="KW-1185">Reference proteome</keyword>
<keyword evidence="1" id="KW-0489">Methyltransferase</keyword>
<dbReference type="InterPro" id="IPR036388">
    <property type="entry name" value="WH-like_DNA-bd_sf"/>
</dbReference>
<dbReference type="GO" id="GO:0032259">
    <property type="term" value="P:methylation"/>
    <property type="evidence" value="ECO:0007669"/>
    <property type="project" value="UniProtKB-KW"/>
</dbReference>
<organism evidence="5 6">
    <name type="scientific">Dictyostelium firmibasis</name>
    <dbReference type="NCBI Taxonomy" id="79012"/>
    <lineage>
        <taxon>Eukaryota</taxon>
        <taxon>Amoebozoa</taxon>
        <taxon>Evosea</taxon>
        <taxon>Eumycetozoa</taxon>
        <taxon>Dictyostelia</taxon>
        <taxon>Dictyosteliales</taxon>
        <taxon>Dictyosteliaceae</taxon>
        <taxon>Dictyostelium</taxon>
    </lineage>
</organism>
<accession>A0AAN7U4J5</accession>
<evidence type="ECO:0000313" key="5">
    <source>
        <dbReference type="EMBL" id="KAK5581783.1"/>
    </source>
</evidence>
<reference evidence="5 6" key="1">
    <citation type="submission" date="2023-11" db="EMBL/GenBank/DDBJ databases">
        <title>Dfirmibasis_genome.</title>
        <authorList>
            <person name="Edelbroek B."/>
            <person name="Kjellin J."/>
            <person name="Jerlstrom-Hultqvist J."/>
            <person name="Soderbom F."/>
        </authorList>
    </citation>
    <scope>NUCLEOTIDE SEQUENCE [LARGE SCALE GENOMIC DNA]</scope>
    <source>
        <strain evidence="5 6">TNS-C-14</strain>
    </source>
</reference>
<keyword evidence="3" id="KW-0949">S-adenosyl-L-methionine</keyword>
<proteinExistence type="predicted"/>
<evidence type="ECO:0000313" key="6">
    <source>
        <dbReference type="Proteomes" id="UP001344447"/>
    </source>
</evidence>
<dbReference type="Proteomes" id="UP001344447">
    <property type="component" value="Unassembled WGS sequence"/>
</dbReference>
<dbReference type="SUPFAM" id="SSF46785">
    <property type="entry name" value="Winged helix' DNA-binding domain"/>
    <property type="match status" value="1"/>
</dbReference>
<dbReference type="InterPro" id="IPR016461">
    <property type="entry name" value="COMT-like"/>
</dbReference>
<dbReference type="Gene3D" id="1.10.10.10">
    <property type="entry name" value="Winged helix-like DNA-binding domain superfamily/Winged helix DNA-binding domain"/>
    <property type="match status" value="1"/>
</dbReference>
<dbReference type="FunFam" id="1.10.10.10:FF:000895">
    <property type="entry name" value="O-methyltransferase 9"/>
    <property type="match status" value="1"/>
</dbReference>
<dbReference type="InterPro" id="IPR001077">
    <property type="entry name" value="COMT_C"/>
</dbReference>
<dbReference type="PANTHER" id="PTHR11746">
    <property type="entry name" value="O-METHYLTRANSFERASE"/>
    <property type="match status" value="1"/>
</dbReference>
<evidence type="ECO:0000256" key="1">
    <source>
        <dbReference type="ARBA" id="ARBA00022603"/>
    </source>
</evidence>
<dbReference type="AlphaFoldDB" id="A0AAN7U4J5"/>
<evidence type="ECO:0000256" key="3">
    <source>
        <dbReference type="ARBA" id="ARBA00022691"/>
    </source>
</evidence>
<dbReference type="Pfam" id="PF00891">
    <property type="entry name" value="Methyltransf_2"/>
    <property type="match status" value="1"/>
</dbReference>
<protein>
    <recommendedName>
        <fullName evidence="4">O-methyltransferase C-terminal domain-containing protein</fullName>
    </recommendedName>
</protein>
<dbReference type="InterPro" id="IPR036390">
    <property type="entry name" value="WH_DNA-bd_sf"/>
</dbReference>
<name>A0AAN7U4J5_9MYCE</name>
<dbReference type="PROSITE" id="PS51683">
    <property type="entry name" value="SAM_OMT_II"/>
    <property type="match status" value="1"/>
</dbReference>
<gene>
    <name evidence="5" type="ORF">RB653_003361</name>
</gene>
<sequence length="341" mass="39026">MLVSQNEKSLGWNESMELLFGFAGGHLHTRMFQTMMRFSICDLLEDGPKHYSEISKIIGFKDDSSCYRLLRYFVPHRLFNESFTEVGVFSKTPSSTQFSKNGALKNLGFYYSQDHHYRMLESIPLTVEMGKTNGPSSVGLSNFWEFFEKSSQYKELFNQAMKDYSSLIIDKTISKVDLSPFETVVDVGGSHGLVIGSLLELHPNVNGINFDLESTLNASNEKYQHPRLSHIAGDFFKSVPEADCYLMKYILHDWSDEKCCEILKTISKSMKPNGKIIIIDLILDPSNYTKEAVFKDILMMHFFDAKERSLIDWQQLFEKCDFVIDSINSSVTPPLIIVSKK</sequence>
<dbReference type="Gene3D" id="3.40.50.150">
    <property type="entry name" value="Vaccinia Virus protein VP39"/>
    <property type="match status" value="1"/>
</dbReference>
<dbReference type="FunFam" id="3.40.50.150:FF:000407">
    <property type="entry name" value="O-methyltransferase 4"/>
    <property type="match status" value="1"/>
</dbReference>